<dbReference type="EMBL" id="DVOD01000010">
    <property type="protein sequence ID" value="HIU91731.1"/>
    <property type="molecule type" value="Genomic_DNA"/>
</dbReference>
<evidence type="ECO:0000313" key="1">
    <source>
        <dbReference type="EMBL" id="HIU91731.1"/>
    </source>
</evidence>
<organism evidence="1 2">
    <name type="scientific">Candidatus Limenecus avicola</name>
    <dbReference type="NCBI Taxonomy" id="2840847"/>
    <lineage>
        <taxon>Bacteria</taxon>
        <taxon>Bacillati</taxon>
        <taxon>Bacillota</taxon>
        <taxon>Clostridia</taxon>
        <taxon>Eubacteriales</taxon>
        <taxon>Clostridiaceae</taxon>
        <taxon>Clostridiaceae incertae sedis</taxon>
        <taxon>Candidatus Limenecus</taxon>
    </lineage>
</organism>
<accession>A0A9D1MYQ8</accession>
<name>A0A9D1MYQ8_9CLOT</name>
<sequence>MIKIEKIARYPLEFTKGTSAQRTELARALNYRFFQNISKQFKSKDVSFDVFQKTLDDACPFHKNISLIKSPNKGGAVGIKVNDESKNIIGYNMLIPANQFSGEIPLTTADTFMHETAHYFSFMTNPKTIARIAKLYETELYLKTQNFYNTVLYSKNALSKQEIAAKLDELLSKLDPKERIDFLQNSRYRLKDELLAFSEGEKYQSLIQDIHSDKICYKIEAMKYSDYNFEMKIDILEEKLAKELKDYRNK</sequence>
<evidence type="ECO:0000313" key="2">
    <source>
        <dbReference type="Proteomes" id="UP000886748"/>
    </source>
</evidence>
<dbReference type="Proteomes" id="UP000886748">
    <property type="component" value="Unassembled WGS sequence"/>
</dbReference>
<gene>
    <name evidence="1" type="ORF">IAD26_01205</name>
</gene>
<proteinExistence type="predicted"/>
<protein>
    <submittedName>
        <fullName evidence="1">Uncharacterized protein</fullName>
    </submittedName>
</protein>
<dbReference type="AlphaFoldDB" id="A0A9D1MYQ8"/>
<reference evidence="1" key="1">
    <citation type="submission" date="2020-10" db="EMBL/GenBank/DDBJ databases">
        <authorList>
            <person name="Gilroy R."/>
        </authorList>
    </citation>
    <scope>NUCLEOTIDE SEQUENCE</scope>
    <source>
        <strain evidence="1">CHK154-7741</strain>
    </source>
</reference>
<reference evidence="1" key="2">
    <citation type="journal article" date="2021" name="PeerJ">
        <title>Extensive microbial diversity within the chicken gut microbiome revealed by metagenomics and culture.</title>
        <authorList>
            <person name="Gilroy R."/>
            <person name="Ravi A."/>
            <person name="Getino M."/>
            <person name="Pursley I."/>
            <person name="Horton D.L."/>
            <person name="Alikhan N.F."/>
            <person name="Baker D."/>
            <person name="Gharbi K."/>
            <person name="Hall N."/>
            <person name="Watson M."/>
            <person name="Adriaenssens E.M."/>
            <person name="Foster-Nyarko E."/>
            <person name="Jarju S."/>
            <person name="Secka A."/>
            <person name="Antonio M."/>
            <person name="Oren A."/>
            <person name="Chaudhuri R.R."/>
            <person name="La Ragione R."/>
            <person name="Hildebrand F."/>
            <person name="Pallen M.J."/>
        </authorList>
    </citation>
    <scope>NUCLEOTIDE SEQUENCE</scope>
    <source>
        <strain evidence="1">CHK154-7741</strain>
    </source>
</reference>
<comment type="caution">
    <text evidence="1">The sequence shown here is derived from an EMBL/GenBank/DDBJ whole genome shotgun (WGS) entry which is preliminary data.</text>
</comment>